<keyword evidence="1" id="KW-0001">2Fe-2S</keyword>
<evidence type="ECO:0000256" key="5">
    <source>
        <dbReference type="ARBA" id="ARBA00023014"/>
    </source>
</evidence>
<dbReference type="Gene3D" id="3.50.50.60">
    <property type="entry name" value="FAD/NAD(P)-binding domain"/>
    <property type="match status" value="1"/>
</dbReference>
<dbReference type="SUPFAM" id="SSF50022">
    <property type="entry name" value="ISP domain"/>
    <property type="match status" value="1"/>
</dbReference>
<comment type="caution">
    <text evidence="9">The sequence shown here is derived from an EMBL/GenBank/DDBJ whole genome shotgun (WGS) entry which is preliminary data.</text>
</comment>
<accession>A0A0R0BI75</accession>
<dbReference type="GO" id="GO:0016491">
    <property type="term" value="F:oxidoreductase activity"/>
    <property type="evidence" value="ECO:0007669"/>
    <property type="project" value="UniProtKB-KW"/>
</dbReference>
<reference evidence="9 10" key="1">
    <citation type="journal article" date="2016" name="Front. Microbiol.">
        <title>Genome Sequence of Type Strains of Genus Stenotrophomonas.</title>
        <authorList>
            <person name="Patil P.P."/>
            <person name="Midha S."/>
            <person name="Kumar S."/>
            <person name="Patil P.B."/>
        </authorList>
    </citation>
    <scope>NUCLEOTIDE SEQUENCE [LARGE SCALE GENOMIC DNA]</scope>
    <source>
        <strain evidence="9 10">LMG 978</strain>
    </source>
</reference>
<dbReference type="CDD" id="cd03477">
    <property type="entry name" value="Rieske_YhfW_C"/>
    <property type="match status" value="1"/>
</dbReference>
<dbReference type="GO" id="GO:0005737">
    <property type="term" value="C:cytoplasm"/>
    <property type="evidence" value="ECO:0007669"/>
    <property type="project" value="TreeGrafter"/>
</dbReference>
<keyword evidence="10" id="KW-1185">Reference proteome</keyword>
<dbReference type="InterPro" id="IPR005805">
    <property type="entry name" value="Rieske_Fe-S_prot_C"/>
</dbReference>
<evidence type="ECO:0000256" key="6">
    <source>
        <dbReference type="ARBA" id="ARBA00023157"/>
    </source>
</evidence>
<dbReference type="InterPro" id="IPR038010">
    <property type="entry name" value="YhfW_C"/>
</dbReference>
<protein>
    <submittedName>
        <fullName evidence="9">[Fe-S]-binding protein</fullName>
    </submittedName>
</protein>
<keyword evidence="5" id="KW-0411">Iron-sulfur</keyword>
<evidence type="ECO:0000256" key="7">
    <source>
        <dbReference type="SAM" id="MobiDB-lite"/>
    </source>
</evidence>
<name>A0A0R0BI75_9GAMM</name>
<dbReference type="EMBL" id="LLXV01000014">
    <property type="protein sequence ID" value="KRG52648.1"/>
    <property type="molecule type" value="Genomic_DNA"/>
</dbReference>
<evidence type="ECO:0000313" key="10">
    <source>
        <dbReference type="Proteomes" id="UP000051757"/>
    </source>
</evidence>
<dbReference type="GO" id="GO:0046872">
    <property type="term" value="F:metal ion binding"/>
    <property type="evidence" value="ECO:0007669"/>
    <property type="project" value="UniProtKB-KW"/>
</dbReference>
<feature type="region of interest" description="Disordered" evidence="7">
    <location>
        <begin position="486"/>
        <end position="505"/>
    </location>
</feature>
<keyword evidence="4" id="KW-0408">Iron</keyword>
<dbReference type="PROSITE" id="PS51296">
    <property type="entry name" value="RIESKE"/>
    <property type="match status" value="1"/>
</dbReference>
<evidence type="ECO:0000256" key="1">
    <source>
        <dbReference type="ARBA" id="ARBA00022714"/>
    </source>
</evidence>
<dbReference type="Proteomes" id="UP000051757">
    <property type="component" value="Unassembled WGS sequence"/>
</dbReference>
<dbReference type="Pfam" id="PF01266">
    <property type="entry name" value="DAO"/>
    <property type="match status" value="1"/>
</dbReference>
<organism evidence="9 10">
    <name type="scientific">Stenotrophomonas beteli</name>
    <dbReference type="NCBI Taxonomy" id="3384461"/>
    <lineage>
        <taxon>Bacteria</taxon>
        <taxon>Pseudomonadati</taxon>
        <taxon>Pseudomonadota</taxon>
        <taxon>Gammaproteobacteria</taxon>
        <taxon>Lysobacterales</taxon>
        <taxon>Lysobacteraceae</taxon>
        <taxon>Stenotrophomonas</taxon>
        <taxon>Stenotrophomonas maltophilia group</taxon>
    </lineage>
</organism>
<dbReference type="Pfam" id="PF00355">
    <property type="entry name" value="Rieske"/>
    <property type="match status" value="1"/>
</dbReference>
<proteinExistence type="predicted"/>
<dbReference type="GO" id="GO:0051537">
    <property type="term" value="F:2 iron, 2 sulfur cluster binding"/>
    <property type="evidence" value="ECO:0007669"/>
    <property type="project" value="UniProtKB-KW"/>
</dbReference>
<dbReference type="SUPFAM" id="SSF51905">
    <property type="entry name" value="FAD/NAD(P)-binding domain"/>
    <property type="match status" value="1"/>
</dbReference>
<dbReference type="Gene3D" id="3.30.9.10">
    <property type="entry name" value="D-Amino Acid Oxidase, subunit A, domain 2"/>
    <property type="match status" value="1"/>
</dbReference>
<evidence type="ECO:0000256" key="4">
    <source>
        <dbReference type="ARBA" id="ARBA00023004"/>
    </source>
</evidence>
<dbReference type="AlphaFoldDB" id="A0A0R0BI75"/>
<evidence type="ECO:0000259" key="8">
    <source>
        <dbReference type="PROSITE" id="PS51296"/>
    </source>
</evidence>
<dbReference type="OrthoDB" id="311718at2"/>
<evidence type="ECO:0000256" key="2">
    <source>
        <dbReference type="ARBA" id="ARBA00022723"/>
    </source>
</evidence>
<gene>
    <name evidence="9" type="ORF">ARC23_05860</name>
</gene>
<dbReference type="InterPro" id="IPR017941">
    <property type="entry name" value="Rieske_2Fe-2S"/>
</dbReference>
<dbReference type="InterPro" id="IPR006076">
    <property type="entry name" value="FAD-dep_OxRdtase"/>
</dbReference>
<sequence>MSGPAPRASLWSADTGSHSFRPLAGTTRVDVLVVGAGMTGLLTAARLADDGLDVLLVDAGPIGGRNTVMSTGNLYAPVSRLADLISRWGGDTASRIVQWRQQALRSIETLVHRYDLRCGFERVTMQYGVQQRTREVTARFERELQAYQRVGLQCEHQQSGLPFALGHAFRVPDQAQLDPAAFCRELARHLAGRVRIHDGTRITRIEPSAGIATAPGVRIHARHFVLATHSPAGFNLVQAEMEVYREYGVAMPVANPPAAGIHWIADRHRSLRGVPGTDGRDWLVLVGETHRTGETPVMDPAQHLVADARRNFIVHGEPLCWSAQQFRAADQLPYIGSSAHDNVWVATGYGPDGLTWAGVAACAIAEGIRGAASEIEQLLSPMRFTPVRSAAGWARTNTTVARHMVADRLGAAPSHSPGELSRGCGALLDVHGRRTAVYRDDHGQLHAMSALCPHLKCVVQWNGHERTWDCPCHGSRFSATGALLEGPATQGLTPEPLQAGQPPER</sequence>
<dbReference type="InterPro" id="IPR036188">
    <property type="entry name" value="FAD/NAD-bd_sf"/>
</dbReference>
<keyword evidence="6" id="KW-1015">Disulfide bond</keyword>
<evidence type="ECO:0000256" key="3">
    <source>
        <dbReference type="ARBA" id="ARBA00023002"/>
    </source>
</evidence>
<dbReference type="PRINTS" id="PR00162">
    <property type="entry name" value="RIESKE"/>
</dbReference>
<dbReference type="PANTHER" id="PTHR13847">
    <property type="entry name" value="SARCOSINE DEHYDROGENASE-RELATED"/>
    <property type="match status" value="1"/>
</dbReference>
<dbReference type="Gene3D" id="2.102.10.10">
    <property type="entry name" value="Rieske [2Fe-2S] iron-sulphur domain"/>
    <property type="match status" value="1"/>
</dbReference>
<keyword evidence="2" id="KW-0479">Metal-binding</keyword>
<feature type="domain" description="Rieske" evidence="8">
    <location>
        <begin position="412"/>
        <end position="498"/>
    </location>
</feature>
<keyword evidence="3" id="KW-0560">Oxidoreductase</keyword>
<dbReference type="FunFam" id="2.102.10.10:FF:000014">
    <property type="entry name" value="Oxidoreductase, FAD dependent"/>
    <property type="match status" value="1"/>
</dbReference>
<dbReference type="InterPro" id="IPR036922">
    <property type="entry name" value="Rieske_2Fe-2S_sf"/>
</dbReference>
<dbReference type="GO" id="GO:0016020">
    <property type="term" value="C:membrane"/>
    <property type="evidence" value="ECO:0007669"/>
    <property type="project" value="InterPro"/>
</dbReference>
<evidence type="ECO:0000313" key="9">
    <source>
        <dbReference type="EMBL" id="KRG52648.1"/>
    </source>
</evidence>